<evidence type="ECO:0000313" key="2">
    <source>
        <dbReference type="Proteomes" id="UP000238479"/>
    </source>
</evidence>
<gene>
    <name evidence="1" type="ORF">RchiOBHm_Chr6g0300961</name>
</gene>
<comment type="caution">
    <text evidence="1">The sequence shown here is derived from an EMBL/GenBank/DDBJ whole genome shotgun (WGS) entry which is preliminary data.</text>
</comment>
<proteinExistence type="predicted"/>
<evidence type="ECO:0000313" key="1">
    <source>
        <dbReference type="EMBL" id="PRQ27028.1"/>
    </source>
</evidence>
<dbReference type="EMBL" id="PDCK01000044">
    <property type="protein sequence ID" value="PRQ27028.1"/>
    <property type="molecule type" value="Genomic_DNA"/>
</dbReference>
<sequence length="62" mass="6931">MAKRSDFAQKLLDDLRVRKERMAAPAQSSNRSNAMAIGPMKAQNSTLELTSAEVKRLCMIYS</sequence>
<dbReference type="AlphaFoldDB" id="A0A2P6PYK9"/>
<dbReference type="Proteomes" id="UP000238479">
    <property type="component" value="Chromosome 6"/>
</dbReference>
<protein>
    <submittedName>
        <fullName evidence="1">Uncharacterized protein</fullName>
    </submittedName>
</protein>
<reference evidence="1 2" key="1">
    <citation type="journal article" date="2018" name="Nat. Genet.">
        <title>The Rosa genome provides new insights in the design of modern roses.</title>
        <authorList>
            <person name="Bendahmane M."/>
        </authorList>
    </citation>
    <scope>NUCLEOTIDE SEQUENCE [LARGE SCALE GENOMIC DNA]</scope>
    <source>
        <strain evidence="2">cv. Old Blush</strain>
    </source>
</reference>
<name>A0A2P6PYK9_ROSCH</name>
<keyword evidence="2" id="KW-1185">Reference proteome</keyword>
<organism evidence="1 2">
    <name type="scientific">Rosa chinensis</name>
    <name type="common">China rose</name>
    <dbReference type="NCBI Taxonomy" id="74649"/>
    <lineage>
        <taxon>Eukaryota</taxon>
        <taxon>Viridiplantae</taxon>
        <taxon>Streptophyta</taxon>
        <taxon>Embryophyta</taxon>
        <taxon>Tracheophyta</taxon>
        <taxon>Spermatophyta</taxon>
        <taxon>Magnoliopsida</taxon>
        <taxon>eudicotyledons</taxon>
        <taxon>Gunneridae</taxon>
        <taxon>Pentapetalae</taxon>
        <taxon>rosids</taxon>
        <taxon>fabids</taxon>
        <taxon>Rosales</taxon>
        <taxon>Rosaceae</taxon>
        <taxon>Rosoideae</taxon>
        <taxon>Rosoideae incertae sedis</taxon>
        <taxon>Rosa</taxon>
    </lineage>
</organism>
<accession>A0A2P6PYK9</accession>
<dbReference type="Gramene" id="PRQ27028">
    <property type="protein sequence ID" value="PRQ27028"/>
    <property type="gene ID" value="RchiOBHm_Chr6g0300961"/>
</dbReference>